<dbReference type="PROSITE" id="PS50897">
    <property type="entry name" value="CTLH"/>
    <property type="match status" value="1"/>
</dbReference>
<feature type="compositionally biased region" description="Polar residues" evidence="1">
    <location>
        <begin position="550"/>
        <end position="569"/>
    </location>
</feature>
<dbReference type="PANTHER" id="PTHR12864">
    <property type="entry name" value="RAN BINDING PROTEIN 9-RELATED"/>
    <property type="match status" value="1"/>
</dbReference>
<feature type="compositionally biased region" description="Polar residues" evidence="1">
    <location>
        <begin position="396"/>
        <end position="407"/>
    </location>
</feature>
<dbReference type="OrthoDB" id="5587815at2759"/>
<feature type="domain" description="B30.2/SPRY" evidence="2">
    <location>
        <begin position="637"/>
        <end position="826"/>
    </location>
</feature>
<feature type="compositionally biased region" description="Acidic residues" evidence="1">
    <location>
        <begin position="1051"/>
        <end position="1068"/>
    </location>
</feature>
<feature type="compositionally biased region" description="Basic residues" evidence="1">
    <location>
        <begin position="1265"/>
        <end position="1275"/>
    </location>
</feature>
<feature type="domain" description="CTLH" evidence="3">
    <location>
        <begin position="991"/>
        <end position="1048"/>
    </location>
</feature>
<dbReference type="InterPro" id="IPR003877">
    <property type="entry name" value="SPRY_dom"/>
</dbReference>
<feature type="compositionally biased region" description="Polar residues" evidence="1">
    <location>
        <begin position="320"/>
        <end position="337"/>
    </location>
</feature>
<feature type="region of interest" description="Disordered" evidence="1">
    <location>
        <begin position="1051"/>
        <end position="1104"/>
    </location>
</feature>
<feature type="region of interest" description="Disordered" evidence="1">
    <location>
        <begin position="314"/>
        <end position="410"/>
    </location>
</feature>
<feature type="region of interest" description="Disordered" evidence="1">
    <location>
        <begin position="259"/>
        <end position="280"/>
    </location>
</feature>
<dbReference type="SMART" id="SM00449">
    <property type="entry name" value="SPRY"/>
    <property type="match status" value="1"/>
</dbReference>
<dbReference type="PROSITE" id="PS50188">
    <property type="entry name" value="B302_SPRY"/>
    <property type="match status" value="1"/>
</dbReference>
<dbReference type="Gene3D" id="2.60.120.920">
    <property type="match status" value="1"/>
</dbReference>
<dbReference type="InterPro" id="IPR024964">
    <property type="entry name" value="CTLH/CRA"/>
</dbReference>
<feature type="region of interest" description="Disordered" evidence="1">
    <location>
        <begin position="37"/>
        <end position="131"/>
    </location>
</feature>
<feature type="region of interest" description="Disordered" evidence="1">
    <location>
        <begin position="549"/>
        <end position="569"/>
    </location>
</feature>
<feature type="compositionally biased region" description="Polar residues" evidence="1">
    <location>
        <begin position="515"/>
        <end position="526"/>
    </location>
</feature>
<feature type="compositionally biased region" description="Low complexity" evidence="1">
    <location>
        <begin position="264"/>
        <end position="280"/>
    </location>
</feature>
<comment type="caution">
    <text evidence="4">The sequence shown here is derived from an EMBL/GenBank/DDBJ whole genome shotgun (WGS) entry which is preliminary data.</text>
</comment>
<evidence type="ECO:0008006" key="6">
    <source>
        <dbReference type="Google" id="ProtNLM"/>
    </source>
</evidence>
<feature type="region of interest" description="Disordered" evidence="1">
    <location>
        <begin position="1253"/>
        <end position="1301"/>
    </location>
</feature>
<dbReference type="Proteomes" id="UP001150538">
    <property type="component" value="Unassembled WGS sequence"/>
</dbReference>
<feature type="region of interest" description="Disordered" evidence="1">
    <location>
        <begin position="453"/>
        <end position="529"/>
    </location>
</feature>
<feature type="compositionally biased region" description="Polar residues" evidence="1">
    <location>
        <begin position="115"/>
        <end position="131"/>
    </location>
</feature>
<gene>
    <name evidence="4" type="ORF">H4219_003327</name>
</gene>
<proteinExistence type="predicted"/>
<dbReference type="EMBL" id="JANBPU010000077">
    <property type="protein sequence ID" value="KAJ1917243.1"/>
    <property type="molecule type" value="Genomic_DNA"/>
</dbReference>
<dbReference type="CDD" id="cd12909">
    <property type="entry name" value="SPRY_RanBP9_10"/>
    <property type="match status" value="1"/>
</dbReference>
<dbReference type="Pfam" id="PF10607">
    <property type="entry name" value="CTLH"/>
    <property type="match status" value="1"/>
</dbReference>
<sequence length="1301" mass="143610">MGGSQYLEALMLRSFYFSVRSLFVAFAQFLRKLKPQNRRRNNTTTASDGDNNTTNNIGRADSSSDTFPSSVANSQDNSAGIIPRPQAETALPNSTTPIAPVADASTIGGPAEPSTIHNHNHPTLANPNNSQSLSAVQNNVTLTNTNPEFPHFVEQEEQGDRDYCSDCTPILASAPTHTTPSVISSTQTYNTTTDESALAPILFSLHRPNSSSRRQFFTPSRLSRDLHNIEERQRNHHIISSSLIRHIELSNNTEYINSSLTTGDTQETYPTTTSDTSTEGFGTLSGLGIDPFERNQVSFDYIPSQFYIPAFQEGVMNPGEDNTSEPNRLRPTSQGSDSDLRQGADITSMLNVTESSRQDEAGPATTLPGIRSPQFPGWSMMAHIATRSPPPPGTQDPGSDNSLSEPSGTAIVSMGLPNAADIVSMNILQNAYNSITTTLDYPGALRWERLHRHVDEEEEDDDDDDDRESGSSDDNEIEIDDDDDDDDDDMDEDDFSEGRDEDAGSVVIEDDKEQGGSTSNANNDQTEIPKYLEDTAFASLMRRQDEFRARQNQVNNPANDISQSYDSYSSRPDDGMFNATPDLDPMGTAARLSMMGESRNLENTESSSGLGGYWNSGNTSLTQITSQSTHQRRISQSLLYMWKSQEKKKQTELSLPTQWNPKDKSTNLCLDPSGLLVTYVGPGKSDSDSGMVRTNNPMSPQCGIYYFEIEIITRGQNGFIGIGFSTHDAKLDRLPGWDKNSWGYHGDDGHVFINQNLGRPFGPRFSTGDIIGCGINFMNNSGFYTRNGVYLGTAFQNIDLSTQLYPTIGMRTPSEKASANFGSKPFLFDIALYVKEQLFVVEEKVYKAPIDSLLLKSEDGVVLEDRKDDKETSNDVGAHLKRQRSASRYKPVVLGKLPIPTKPFGNDVNDKKGTSSSSNSNNKRKVAAGPQGSEENILEVILCYLMHHGYYETARALIVNLLGNSEQDKLSEDKQVQLQGFLNELHNQDKQMQVRKTICDHVRRGEIDAALKLTREHYPRTLDEDGLLLFRLRRWRFIELVRESAGKAILMDDDDEGNETSSAEEDGSEHENNKQPSSRTATTGSGVVPISNGNSARHDVANNSNGLNKALGTASISDMDIEGIEEIDRKTDASEPIDSRNLVATILKEGRKLQAQYSNTVDIRIKKGLDTAFSLMAYSNPLESPVKMLLDPIARDVLANNLNTAILASQSRPQSPSLETMYRQTAAILDQLVVHENDGAAALLRIRRDCLPQTPQHQPQSHIQPQKKRHGRRGSGKKDTLHHPKDQADNAAAATTRTENV</sequence>
<dbReference type="InterPro" id="IPR050618">
    <property type="entry name" value="Ubq-SigPath_Reg"/>
</dbReference>
<dbReference type="SUPFAM" id="SSF49899">
    <property type="entry name" value="Concanavalin A-like lectins/glucanases"/>
    <property type="match status" value="1"/>
</dbReference>
<feature type="compositionally biased region" description="Low complexity" evidence="1">
    <location>
        <begin position="1253"/>
        <end position="1264"/>
    </location>
</feature>
<evidence type="ECO:0000313" key="5">
    <source>
        <dbReference type="Proteomes" id="UP001150538"/>
    </source>
</evidence>
<feature type="region of interest" description="Disordered" evidence="1">
    <location>
        <begin position="897"/>
        <end position="930"/>
    </location>
</feature>
<name>A0A9W8DPF2_9FUNG</name>
<evidence type="ECO:0000259" key="3">
    <source>
        <dbReference type="PROSITE" id="PS50897"/>
    </source>
</evidence>
<feature type="compositionally biased region" description="Polar residues" evidence="1">
    <location>
        <begin position="42"/>
        <end position="78"/>
    </location>
</feature>
<accession>A0A9W8DPF2</accession>
<dbReference type="InterPro" id="IPR006595">
    <property type="entry name" value="CTLH_C"/>
</dbReference>
<dbReference type="SMART" id="SM00668">
    <property type="entry name" value="CTLH"/>
    <property type="match status" value="1"/>
</dbReference>
<organism evidence="4 5">
    <name type="scientific">Mycoemilia scoparia</name>
    <dbReference type="NCBI Taxonomy" id="417184"/>
    <lineage>
        <taxon>Eukaryota</taxon>
        <taxon>Fungi</taxon>
        <taxon>Fungi incertae sedis</taxon>
        <taxon>Zoopagomycota</taxon>
        <taxon>Kickxellomycotina</taxon>
        <taxon>Kickxellomycetes</taxon>
        <taxon>Kickxellales</taxon>
        <taxon>Kickxellaceae</taxon>
        <taxon>Mycoemilia</taxon>
    </lineage>
</organism>
<dbReference type="InterPro" id="IPR001870">
    <property type="entry name" value="B30.2/SPRY"/>
</dbReference>
<feature type="compositionally biased region" description="Basic and acidic residues" evidence="1">
    <location>
        <begin position="864"/>
        <end position="873"/>
    </location>
</feature>
<feature type="compositionally biased region" description="Acidic residues" evidence="1">
    <location>
        <begin position="456"/>
        <end position="495"/>
    </location>
</feature>
<dbReference type="Pfam" id="PF00622">
    <property type="entry name" value="SPRY"/>
    <property type="match status" value="1"/>
</dbReference>
<reference evidence="4" key="1">
    <citation type="submission" date="2022-07" db="EMBL/GenBank/DDBJ databases">
        <title>Phylogenomic reconstructions and comparative analyses of Kickxellomycotina fungi.</title>
        <authorList>
            <person name="Reynolds N.K."/>
            <person name="Stajich J.E."/>
            <person name="Barry K."/>
            <person name="Grigoriev I.V."/>
            <person name="Crous P."/>
            <person name="Smith M.E."/>
        </authorList>
    </citation>
    <scope>NUCLEOTIDE SEQUENCE</scope>
    <source>
        <strain evidence="4">NBRC 100468</strain>
    </source>
</reference>
<dbReference type="InterPro" id="IPR013144">
    <property type="entry name" value="CRA_dom"/>
</dbReference>
<protein>
    <recommendedName>
        <fullName evidence="6">Ran-binding protein 9</fullName>
    </recommendedName>
</protein>
<feature type="compositionally biased region" description="Polar residues" evidence="1">
    <location>
        <begin position="1074"/>
        <end position="1104"/>
    </location>
</feature>
<keyword evidence="5" id="KW-1185">Reference proteome</keyword>
<feature type="compositionally biased region" description="Basic and acidic residues" evidence="1">
    <location>
        <begin position="1276"/>
        <end position="1288"/>
    </location>
</feature>
<dbReference type="SMART" id="SM00757">
    <property type="entry name" value="CRA"/>
    <property type="match status" value="1"/>
</dbReference>
<dbReference type="InterPro" id="IPR013320">
    <property type="entry name" value="ConA-like_dom_sf"/>
</dbReference>
<evidence type="ECO:0000313" key="4">
    <source>
        <dbReference type="EMBL" id="KAJ1917243.1"/>
    </source>
</evidence>
<dbReference type="InterPro" id="IPR035782">
    <property type="entry name" value="SPRY_RanBP9/10"/>
</dbReference>
<evidence type="ECO:0000259" key="2">
    <source>
        <dbReference type="PROSITE" id="PS50188"/>
    </source>
</evidence>
<feature type="region of interest" description="Disordered" evidence="1">
    <location>
        <begin position="864"/>
        <end position="884"/>
    </location>
</feature>
<dbReference type="InterPro" id="IPR043136">
    <property type="entry name" value="B30.2/SPRY_sf"/>
</dbReference>
<evidence type="ECO:0000256" key="1">
    <source>
        <dbReference type="SAM" id="MobiDB-lite"/>
    </source>
</evidence>